<dbReference type="Pfam" id="PF00249">
    <property type="entry name" value="Myb_DNA-binding"/>
    <property type="match status" value="1"/>
</dbReference>
<accession>A0AA86TMR6</accession>
<dbReference type="PROSITE" id="PS51294">
    <property type="entry name" value="HTH_MYB"/>
    <property type="match status" value="1"/>
</dbReference>
<dbReference type="EMBL" id="CATOUU010000199">
    <property type="protein sequence ID" value="CAI9920397.1"/>
    <property type="molecule type" value="Genomic_DNA"/>
</dbReference>
<dbReference type="InterPro" id="IPR001005">
    <property type="entry name" value="SANT/Myb"/>
</dbReference>
<name>A0AA86TMR6_9EUKA</name>
<evidence type="ECO:0000313" key="3">
    <source>
        <dbReference type="EMBL" id="CAL6069566.1"/>
    </source>
</evidence>
<dbReference type="InterPro" id="IPR017930">
    <property type="entry name" value="Myb_dom"/>
</dbReference>
<evidence type="ECO:0000259" key="1">
    <source>
        <dbReference type="PROSITE" id="PS51294"/>
    </source>
</evidence>
<organism evidence="2">
    <name type="scientific">Hexamita inflata</name>
    <dbReference type="NCBI Taxonomy" id="28002"/>
    <lineage>
        <taxon>Eukaryota</taxon>
        <taxon>Metamonada</taxon>
        <taxon>Diplomonadida</taxon>
        <taxon>Hexamitidae</taxon>
        <taxon>Hexamitinae</taxon>
        <taxon>Hexamita</taxon>
    </lineage>
</organism>
<sequence>MLCSCVKCMASFAPCRSRRTWTLEEQALFKQLYKIYRKDFKLYVPHFNGRTQVQIKSFYQNVVHKNKQIESSRIESKTVNQDKQFVSSIDSIQCQNEKVGLNDMSESLFELSTVPFDNLDLQQ</sequence>
<evidence type="ECO:0000313" key="2">
    <source>
        <dbReference type="EMBL" id="CAI9920397.1"/>
    </source>
</evidence>
<dbReference type="Gene3D" id="1.10.10.60">
    <property type="entry name" value="Homeodomain-like"/>
    <property type="match status" value="1"/>
</dbReference>
<feature type="domain" description="HTH myb-type" evidence="1">
    <location>
        <begin position="13"/>
        <end position="67"/>
    </location>
</feature>
<evidence type="ECO:0000313" key="4">
    <source>
        <dbReference type="Proteomes" id="UP001642409"/>
    </source>
</evidence>
<dbReference type="CDD" id="cd00167">
    <property type="entry name" value="SANT"/>
    <property type="match status" value="1"/>
</dbReference>
<dbReference type="Proteomes" id="UP001642409">
    <property type="component" value="Unassembled WGS sequence"/>
</dbReference>
<comment type="caution">
    <text evidence="2">The sequence shown here is derived from an EMBL/GenBank/DDBJ whole genome shotgun (WGS) entry which is preliminary data.</text>
</comment>
<dbReference type="EMBL" id="CAXDID020000278">
    <property type="protein sequence ID" value="CAL6069566.1"/>
    <property type="molecule type" value="Genomic_DNA"/>
</dbReference>
<dbReference type="AlphaFoldDB" id="A0AA86TMR6"/>
<reference evidence="2" key="1">
    <citation type="submission" date="2023-06" db="EMBL/GenBank/DDBJ databases">
        <authorList>
            <person name="Kurt Z."/>
        </authorList>
    </citation>
    <scope>NUCLEOTIDE SEQUENCE</scope>
</reference>
<keyword evidence="4" id="KW-1185">Reference proteome</keyword>
<gene>
    <name evidence="3" type="ORF">HINF_LOCUS54040</name>
    <name evidence="2" type="ORF">HINF_LOCUS8042</name>
</gene>
<protein>
    <recommendedName>
        <fullName evidence="1">HTH myb-type domain-containing protein</fullName>
    </recommendedName>
</protein>
<dbReference type="InterPro" id="IPR009057">
    <property type="entry name" value="Homeodomain-like_sf"/>
</dbReference>
<dbReference type="SMART" id="SM00717">
    <property type="entry name" value="SANT"/>
    <property type="match status" value="1"/>
</dbReference>
<dbReference type="SUPFAM" id="SSF46689">
    <property type="entry name" value="Homeodomain-like"/>
    <property type="match status" value="1"/>
</dbReference>
<reference evidence="3 4" key="2">
    <citation type="submission" date="2024-07" db="EMBL/GenBank/DDBJ databases">
        <authorList>
            <person name="Akdeniz Z."/>
        </authorList>
    </citation>
    <scope>NUCLEOTIDE SEQUENCE [LARGE SCALE GENOMIC DNA]</scope>
</reference>
<proteinExistence type="predicted"/>